<evidence type="ECO:0000256" key="1">
    <source>
        <dbReference type="PROSITE-ProRule" id="PRU00047"/>
    </source>
</evidence>
<proteinExistence type="predicted"/>
<dbReference type="SUPFAM" id="SSF57756">
    <property type="entry name" value="Retrovirus zinc finger-like domains"/>
    <property type="match status" value="1"/>
</dbReference>
<evidence type="ECO:0000313" key="5">
    <source>
        <dbReference type="Proteomes" id="UP000271162"/>
    </source>
</evidence>
<dbReference type="STRING" id="27835.A0A0N4YZE7"/>
<evidence type="ECO:0000313" key="4">
    <source>
        <dbReference type="EMBL" id="VDL87580.1"/>
    </source>
</evidence>
<sequence>MEAPGVDSYARLKEAALRIERRKLTLESTKGAYQREKGRGMRQNPSSPCKPLERGDRSGPPRELREGNDKERRSRCYKCQGIGHIARNCKSGSSNHVGSKVTGLVGEISLGAEDSTVVRAEQTPAFGKKFMTKVEIFRKTWDALLDTGSEISIMPVAVYNEVKREEGWCEVPLDKTKRICDASGNRMRFLTVIEVPIKENGNRRIKVKMHVSKQQGNTLILGTNALPALNYSLLRQSKRRERQDAERKVRVQLHQERGETSVSGSEGPKMDKPKAREDKVVVSKRSYVAPGECKWVEIRGGGEPGEKILESTSDWIHSGLCAVDDSGATTVPVWNVATEPLVLKLGQEVGQEVGTWKHDDAQFAKVTAKQIATDMLVFGEKGLDPNERRKMLD</sequence>
<dbReference type="SUPFAM" id="SSF50630">
    <property type="entry name" value="Acid proteases"/>
    <property type="match status" value="1"/>
</dbReference>
<keyword evidence="5" id="KW-1185">Reference proteome</keyword>
<gene>
    <name evidence="4" type="ORF">NBR_LOCUS22621</name>
</gene>
<dbReference type="Gene3D" id="2.40.70.10">
    <property type="entry name" value="Acid Proteases"/>
    <property type="match status" value="1"/>
</dbReference>
<dbReference type="InterPro" id="IPR021109">
    <property type="entry name" value="Peptidase_aspartic_dom_sf"/>
</dbReference>
<organism evidence="6">
    <name type="scientific">Nippostrongylus brasiliensis</name>
    <name type="common">Rat hookworm</name>
    <dbReference type="NCBI Taxonomy" id="27835"/>
    <lineage>
        <taxon>Eukaryota</taxon>
        <taxon>Metazoa</taxon>
        <taxon>Ecdysozoa</taxon>
        <taxon>Nematoda</taxon>
        <taxon>Chromadorea</taxon>
        <taxon>Rhabditida</taxon>
        <taxon>Rhabditina</taxon>
        <taxon>Rhabditomorpha</taxon>
        <taxon>Strongyloidea</taxon>
        <taxon>Heligmosomidae</taxon>
        <taxon>Nippostrongylus</taxon>
    </lineage>
</organism>
<protein>
    <submittedName>
        <fullName evidence="6">CCHC-type domain-containing protein</fullName>
    </submittedName>
</protein>
<dbReference type="InterPro" id="IPR036875">
    <property type="entry name" value="Znf_CCHC_sf"/>
</dbReference>
<feature type="region of interest" description="Disordered" evidence="2">
    <location>
        <begin position="25"/>
        <end position="70"/>
    </location>
</feature>
<feature type="compositionally biased region" description="Basic and acidic residues" evidence="2">
    <location>
        <begin position="268"/>
        <end position="278"/>
    </location>
</feature>
<dbReference type="GO" id="GO:0008270">
    <property type="term" value="F:zinc ion binding"/>
    <property type="evidence" value="ECO:0007669"/>
    <property type="project" value="UniProtKB-KW"/>
</dbReference>
<dbReference type="GO" id="GO:0006508">
    <property type="term" value="P:proteolysis"/>
    <property type="evidence" value="ECO:0007669"/>
    <property type="project" value="InterPro"/>
</dbReference>
<dbReference type="SMART" id="SM00343">
    <property type="entry name" value="ZnF_C2HC"/>
    <property type="match status" value="1"/>
</dbReference>
<dbReference type="GO" id="GO:0005737">
    <property type="term" value="C:cytoplasm"/>
    <property type="evidence" value="ECO:0007669"/>
    <property type="project" value="UniProtKB-ARBA"/>
</dbReference>
<feature type="compositionally biased region" description="Basic and acidic residues" evidence="2">
    <location>
        <begin position="241"/>
        <end position="259"/>
    </location>
</feature>
<name>A0A0N4YZE7_NIPBR</name>
<dbReference type="Proteomes" id="UP000271162">
    <property type="component" value="Unassembled WGS sequence"/>
</dbReference>
<accession>A0A0N4YZE7</accession>
<dbReference type="GO" id="GO:0003676">
    <property type="term" value="F:nucleic acid binding"/>
    <property type="evidence" value="ECO:0007669"/>
    <property type="project" value="InterPro"/>
</dbReference>
<keyword evidence="1" id="KW-0863">Zinc-finger</keyword>
<dbReference type="InterPro" id="IPR001878">
    <property type="entry name" value="Znf_CCHC"/>
</dbReference>
<dbReference type="WBParaSite" id="NBR_0002261901-mRNA-1">
    <property type="protein sequence ID" value="NBR_0002261901-mRNA-1"/>
    <property type="gene ID" value="NBR_0002261901"/>
</dbReference>
<reference evidence="4 5" key="2">
    <citation type="submission" date="2018-11" db="EMBL/GenBank/DDBJ databases">
        <authorList>
            <consortium name="Pathogen Informatics"/>
        </authorList>
    </citation>
    <scope>NUCLEOTIDE SEQUENCE [LARGE SCALE GENOMIC DNA]</scope>
</reference>
<dbReference type="InterPro" id="IPR001969">
    <property type="entry name" value="Aspartic_peptidase_AS"/>
</dbReference>
<feature type="compositionally biased region" description="Basic and acidic residues" evidence="2">
    <location>
        <begin position="51"/>
        <end position="70"/>
    </location>
</feature>
<dbReference type="GO" id="GO:0004190">
    <property type="term" value="F:aspartic-type endopeptidase activity"/>
    <property type="evidence" value="ECO:0007669"/>
    <property type="project" value="InterPro"/>
</dbReference>
<dbReference type="PROSITE" id="PS50158">
    <property type="entry name" value="ZF_CCHC"/>
    <property type="match status" value="1"/>
</dbReference>
<evidence type="ECO:0000256" key="2">
    <source>
        <dbReference type="SAM" id="MobiDB-lite"/>
    </source>
</evidence>
<evidence type="ECO:0000259" key="3">
    <source>
        <dbReference type="PROSITE" id="PS50158"/>
    </source>
</evidence>
<keyword evidence="1" id="KW-0479">Metal-binding</keyword>
<reference evidence="6" key="1">
    <citation type="submission" date="2017-02" db="UniProtKB">
        <authorList>
            <consortium name="WormBaseParasite"/>
        </authorList>
    </citation>
    <scope>IDENTIFICATION</scope>
</reference>
<dbReference type="Gene3D" id="4.10.60.10">
    <property type="entry name" value="Zinc finger, CCHC-type"/>
    <property type="match status" value="1"/>
</dbReference>
<feature type="domain" description="CCHC-type" evidence="3">
    <location>
        <begin position="75"/>
        <end position="91"/>
    </location>
</feature>
<dbReference type="PROSITE" id="PS00141">
    <property type="entry name" value="ASP_PROTEASE"/>
    <property type="match status" value="1"/>
</dbReference>
<dbReference type="Pfam" id="PF00098">
    <property type="entry name" value="zf-CCHC"/>
    <property type="match status" value="1"/>
</dbReference>
<feature type="region of interest" description="Disordered" evidence="2">
    <location>
        <begin position="240"/>
        <end position="278"/>
    </location>
</feature>
<evidence type="ECO:0000313" key="6">
    <source>
        <dbReference type="WBParaSite" id="NBR_0002261901-mRNA-1"/>
    </source>
</evidence>
<dbReference type="AlphaFoldDB" id="A0A0N4YZE7"/>
<dbReference type="CDD" id="cd00303">
    <property type="entry name" value="retropepsin_like"/>
    <property type="match status" value="1"/>
</dbReference>
<dbReference type="GO" id="GO:0019899">
    <property type="term" value="F:enzyme binding"/>
    <property type="evidence" value="ECO:0007669"/>
    <property type="project" value="UniProtKB-ARBA"/>
</dbReference>
<keyword evidence="1" id="KW-0862">Zinc</keyword>
<dbReference type="EMBL" id="UYSL01028537">
    <property type="protein sequence ID" value="VDL87580.1"/>
    <property type="molecule type" value="Genomic_DNA"/>
</dbReference>